<keyword evidence="5" id="KW-1185">Reference proteome</keyword>
<dbReference type="Gene3D" id="3.40.50.1820">
    <property type="entry name" value="alpha/beta hydrolase"/>
    <property type="match status" value="1"/>
</dbReference>
<evidence type="ECO:0000313" key="5">
    <source>
        <dbReference type="Proteomes" id="UP001169764"/>
    </source>
</evidence>
<dbReference type="PRINTS" id="PR00412">
    <property type="entry name" value="EPOXHYDRLASE"/>
</dbReference>
<dbReference type="Proteomes" id="UP001169764">
    <property type="component" value="Unassembled WGS sequence"/>
</dbReference>
<comment type="catalytic activity">
    <reaction evidence="2">
        <text>carbamate + 2 H(+) = NH4(+) + CO2</text>
        <dbReference type="Rhea" id="RHEA:15649"/>
        <dbReference type="ChEBI" id="CHEBI:13941"/>
        <dbReference type="ChEBI" id="CHEBI:15378"/>
        <dbReference type="ChEBI" id="CHEBI:16526"/>
        <dbReference type="ChEBI" id="CHEBI:28938"/>
    </reaction>
</comment>
<evidence type="ECO:0000256" key="2">
    <source>
        <dbReference type="HAMAP-Rule" id="MF_00832"/>
    </source>
</evidence>
<comment type="similarity">
    <text evidence="2">Belongs to the AB hydrolase superfamily. Hydrolase RutD family.</text>
</comment>
<evidence type="ECO:0000259" key="3">
    <source>
        <dbReference type="Pfam" id="PF00561"/>
    </source>
</evidence>
<comment type="caution">
    <text evidence="4">The sequence shown here is derived from an EMBL/GenBank/DDBJ whole genome shotgun (WGS) entry which is preliminary data.</text>
</comment>
<dbReference type="NCBIfam" id="TIGR03611">
    <property type="entry name" value="RutD"/>
    <property type="match status" value="1"/>
</dbReference>
<accession>A0ABT8YFM5</accession>
<comment type="function">
    <text evidence="2">Involved in pyrimidine catabolism. May facilitate the hydrolysis of carbamate, a reaction that can also occur spontaneously.</text>
</comment>
<dbReference type="HAMAP" id="MF_00832">
    <property type="entry name" value="RutD"/>
    <property type="match status" value="1"/>
</dbReference>
<dbReference type="InterPro" id="IPR000073">
    <property type="entry name" value="AB_hydrolase_1"/>
</dbReference>
<name>A0ABT8YFM5_9SPHN</name>
<dbReference type="Pfam" id="PF00561">
    <property type="entry name" value="Abhydrolase_1"/>
    <property type="match status" value="1"/>
</dbReference>
<dbReference type="InterPro" id="IPR029058">
    <property type="entry name" value="AB_hydrolase_fold"/>
</dbReference>
<dbReference type="InterPro" id="IPR000639">
    <property type="entry name" value="Epox_hydrolase-like"/>
</dbReference>
<evidence type="ECO:0000256" key="1">
    <source>
        <dbReference type="ARBA" id="ARBA00022801"/>
    </source>
</evidence>
<dbReference type="InterPro" id="IPR019913">
    <property type="entry name" value="Pyrimidine_utilisation_RutD"/>
</dbReference>
<feature type="domain" description="AB hydrolase-1" evidence="3">
    <location>
        <begin position="18"/>
        <end position="249"/>
    </location>
</feature>
<reference evidence="4" key="1">
    <citation type="submission" date="2023-07" db="EMBL/GenBank/DDBJ databases">
        <authorList>
            <person name="Kim M."/>
        </authorList>
    </citation>
    <scope>NUCLEOTIDE SEQUENCE</scope>
    <source>
        <strain evidence="4">BIUV-7</strain>
    </source>
</reference>
<dbReference type="EC" id="3.5.1.-" evidence="2"/>
<dbReference type="InterPro" id="IPR050266">
    <property type="entry name" value="AB_hydrolase_sf"/>
</dbReference>
<sequence length="267" mass="28206">MPDANGLHYEFHGPEGAPVVILSSGLGGSASYWAPNLPALTADYRVLAYDHRGTGRSERALPYAQEPDVGMTDDLLTLMDALALPSAHIIGHAAGAMIGLSLAARAPERVRSVVAINGWATADPHFLRCFAARMAILRGAGPEAFLRAQPIFLYPANWISAHSDDLERELPHQLAAFPGADVVERRIAALAAFDLSRIAGSIAAPVLVLVSEDDMLVPSDAGRRLAALLPNAKLASLAWGGHAVNITDPEGFAGAILPFLARQTLES</sequence>
<dbReference type="EMBL" id="JAUOTP010000011">
    <property type="protein sequence ID" value="MDO6416594.1"/>
    <property type="molecule type" value="Genomic_DNA"/>
</dbReference>
<dbReference type="RefSeq" id="WP_303546286.1">
    <property type="nucleotide sequence ID" value="NZ_JAUOTP010000011.1"/>
</dbReference>
<gene>
    <name evidence="2 4" type="primary">rutD</name>
    <name evidence="4" type="ORF">Q4F19_19580</name>
</gene>
<keyword evidence="1 2" id="KW-0378">Hydrolase</keyword>
<dbReference type="SUPFAM" id="SSF53474">
    <property type="entry name" value="alpha/beta-Hydrolases"/>
    <property type="match status" value="1"/>
</dbReference>
<dbReference type="PRINTS" id="PR00111">
    <property type="entry name" value="ABHYDROLASE"/>
</dbReference>
<dbReference type="PANTHER" id="PTHR43798:SF5">
    <property type="entry name" value="MONOACYLGLYCEROL LIPASE ABHD6"/>
    <property type="match status" value="1"/>
</dbReference>
<evidence type="ECO:0000313" key="4">
    <source>
        <dbReference type="EMBL" id="MDO6416594.1"/>
    </source>
</evidence>
<protein>
    <recommendedName>
        <fullName evidence="2">Putative carbamate hydrolase RutD</fullName>
        <ecNumber evidence="2">3.5.1.-</ecNumber>
    </recommendedName>
    <alternativeName>
        <fullName evidence="2">Aminohydrolase</fullName>
    </alternativeName>
</protein>
<dbReference type="PANTHER" id="PTHR43798">
    <property type="entry name" value="MONOACYLGLYCEROL LIPASE"/>
    <property type="match status" value="1"/>
</dbReference>
<proteinExistence type="inferred from homology"/>
<organism evidence="4 5">
    <name type="scientific">Sphingomonas natans</name>
    <dbReference type="NCBI Taxonomy" id="3063330"/>
    <lineage>
        <taxon>Bacteria</taxon>
        <taxon>Pseudomonadati</taxon>
        <taxon>Pseudomonadota</taxon>
        <taxon>Alphaproteobacteria</taxon>
        <taxon>Sphingomonadales</taxon>
        <taxon>Sphingomonadaceae</taxon>
        <taxon>Sphingomonas</taxon>
    </lineage>
</organism>